<evidence type="ECO:0000313" key="2">
    <source>
        <dbReference type="Proteomes" id="UP000464374"/>
    </source>
</evidence>
<proteinExistence type="predicted"/>
<dbReference type="KEGG" id="trz:GWP43_04255"/>
<dbReference type="RefSeq" id="WP_162662957.1">
    <property type="nucleotide sequence ID" value="NZ_CP048020.1"/>
</dbReference>
<name>A0A6P1XZD1_9SPIR</name>
<dbReference type="Proteomes" id="UP000464374">
    <property type="component" value="Chromosome"/>
</dbReference>
<reference evidence="1 2" key="1">
    <citation type="submission" date="2020-01" db="EMBL/GenBank/DDBJ databases">
        <title>Complete genome sequence of a human oral phylogroup 1 Treponema sp. strain ATCC 700766, originally isolated from periodontitis dental plaque.</title>
        <authorList>
            <person name="Chan Y."/>
            <person name="Huo Y.-B."/>
            <person name="Yu X.-L."/>
            <person name="Zeng H."/>
            <person name="Leung W.-K."/>
            <person name="Watt R.M."/>
        </authorList>
    </citation>
    <scope>NUCLEOTIDE SEQUENCE [LARGE SCALE GENOMIC DNA]</scope>
    <source>
        <strain evidence="1 2">OMZ 804</strain>
    </source>
</reference>
<accession>A0A6P1XZD1</accession>
<evidence type="ECO:0000313" key="1">
    <source>
        <dbReference type="EMBL" id="QHX42791.1"/>
    </source>
</evidence>
<sequence>MKKIEEKEEYINQYLKELNDISWENFKNFRTFLSSLSGNHILKSFEKQTIEKNEMTYRFLWQIEEAFTINEHDEVNKPWFNSKLNEIKKSTEKKQISSNLGELRAYSVLKYSEFGKNLQCMNQNTKGCDFKSRIIMNKREIKVCIEVNTPLGRDDPKRTTIDHGTTRSKSISITEKEIAPFGLPQRQDVDSIGSEVLSKLNSIKEDEDQFEDDAVNILFVDFVNPLFSDLNLLDNHGKPFQMFHSDIYTGNIWFAMYSKKNENIPFNIGLYCPSYEKPYKMEYDGKLTKKSKLDFVIFNTFEGSYIYEKNIKHHIPIKKEVYLSLYTIPRRKYEDIWLNYPFKDLSKRINYIKKATKKLLNDYHFFSCKIE</sequence>
<dbReference type="AlphaFoldDB" id="A0A6P1XZD1"/>
<gene>
    <name evidence="1" type="ORF">GWP43_04255</name>
</gene>
<dbReference type="EMBL" id="CP048020">
    <property type="protein sequence ID" value="QHX42791.1"/>
    <property type="molecule type" value="Genomic_DNA"/>
</dbReference>
<organism evidence="1 2">
    <name type="scientific">Treponema vincentii</name>
    <dbReference type="NCBI Taxonomy" id="69710"/>
    <lineage>
        <taxon>Bacteria</taxon>
        <taxon>Pseudomonadati</taxon>
        <taxon>Spirochaetota</taxon>
        <taxon>Spirochaetia</taxon>
        <taxon>Spirochaetales</taxon>
        <taxon>Treponemataceae</taxon>
        <taxon>Treponema</taxon>
    </lineage>
</organism>
<protein>
    <submittedName>
        <fullName evidence="1">Uncharacterized protein</fullName>
    </submittedName>
</protein>